<feature type="domain" description="Carrier" evidence="1">
    <location>
        <begin position="5"/>
        <end position="84"/>
    </location>
</feature>
<dbReference type="Pfam" id="PF00550">
    <property type="entry name" value="PP-binding"/>
    <property type="match status" value="1"/>
</dbReference>
<keyword evidence="3" id="KW-1185">Reference proteome</keyword>
<dbReference type="PROSITE" id="PS50075">
    <property type="entry name" value="CARRIER"/>
    <property type="match status" value="1"/>
</dbReference>
<dbReference type="STRING" id="910347.SAMN05421773_11295"/>
<evidence type="ECO:0000313" key="3">
    <source>
        <dbReference type="Proteomes" id="UP000199207"/>
    </source>
</evidence>
<dbReference type="OrthoDB" id="9811033at2"/>
<name>A0A1I1QZ07_9ACTN</name>
<proteinExistence type="predicted"/>
<dbReference type="InterPro" id="IPR036736">
    <property type="entry name" value="ACP-like_sf"/>
</dbReference>
<dbReference type="InterPro" id="IPR009081">
    <property type="entry name" value="PP-bd_ACP"/>
</dbReference>
<dbReference type="Proteomes" id="UP000199207">
    <property type="component" value="Unassembled WGS sequence"/>
</dbReference>
<dbReference type="AlphaFoldDB" id="A0A1I1QZ07"/>
<dbReference type="EMBL" id="FOLM01000012">
    <property type="protein sequence ID" value="SFD27364.1"/>
    <property type="molecule type" value="Genomic_DNA"/>
</dbReference>
<dbReference type="SUPFAM" id="SSF47336">
    <property type="entry name" value="ACP-like"/>
    <property type="match status" value="1"/>
</dbReference>
<organism evidence="2 3">
    <name type="scientific">Streptomyces aidingensis</name>
    <dbReference type="NCBI Taxonomy" id="910347"/>
    <lineage>
        <taxon>Bacteria</taxon>
        <taxon>Bacillati</taxon>
        <taxon>Actinomycetota</taxon>
        <taxon>Actinomycetes</taxon>
        <taxon>Kitasatosporales</taxon>
        <taxon>Streptomycetaceae</taxon>
        <taxon>Streptomyces</taxon>
    </lineage>
</organism>
<evidence type="ECO:0000313" key="2">
    <source>
        <dbReference type="EMBL" id="SFD27364.1"/>
    </source>
</evidence>
<protein>
    <submittedName>
        <fullName evidence="2">Acyl carrier protein</fullName>
    </submittedName>
</protein>
<dbReference type="RefSeq" id="WP_093840384.1">
    <property type="nucleotide sequence ID" value="NZ_FOLM01000012.1"/>
</dbReference>
<reference evidence="2 3" key="1">
    <citation type="submission" date="2016-10" db="EMBL/GenBank/DDBJ databases">
        <authorList>
            <person name="de Groot N.N."/>
        </authorList>
    </citation>
    <scope>NUCLEOTIDE SEQUENCE [LARGE SCALE GENOMIC DNA]</scope>
    <source>
        <strain evidence="2 3">CGMCC 4.5739</strain>
    </source>
</reference>
<sequence length="89" mass="9591">MSVETPAGTEEERLVAEALAQLLDVDLNQLTTFTVLNTTEGWDSVNQMRVLVYLEREAGGPLDYERFMTAETLGDLAGLVADAAGGELS</sequence>
<evidence type="ECO:0000259" key="1">
    <source>
        <dbReference type="PROSITE" id="PS50075"/>
    </source>
</evidence>
<accession>A0A1I1QZ07</accession>
<gene>
    <name evidence="2" type="ORF">SAMN05421773_11295</name>
</gene>
<dbReference type="Gene3D" id="1.10.1200.10">
    <property type="entry name" value="ACP-like"/>
    <property type="match status" value="1"/>
</dbReference>